<dbReference type="InterPro" id="IPR045024">
    <property type="entry name" value="NDH-2"/>
</dbReference>
<reference evidence="11 12" key="1">
    <citation type="submission" date="2024-09" db="EMBL/GenBank/DDBJ databases">
        <authorList>
            <person name="Sun Q."/>
            <person name="Mori K."/>
        </authorList>
    </citation>
    <scope>NUCLEOTIDE SEQUENCE [LARGE SCALE GENOMIC DNA]</scope>
    <source>
        <strain evidence="11 12">CCM 7659</strain>
    </source>
</reference>
<dbReference type="EC" id="1.6.5.9" evidence="2"/>
<comment type="caution">
    <text evidence="11">The sequence shown here is derived from an EMBL/GenBank/DDBJ whole genome shotgun (WGS) entry which is preliminary data.</text>
</comment>
<evidence type="ECO:0000259" key="10">
    <source>
        <dbReference type="Pfam" id="PF07992"/>
    </source>
</evidence>
<gene>
    <name evidence="11" type="ORF">ACFFVD_15695</name>
</gene>
<comment type="catalytic activity">
    <reaction evidence="7">
        <text>a quinone + NADH + H(+) = a quinol + NAD(+)</text>
        <dbReference type="Rhea" id="RHEA:46160"/>
        <dbReference type="ChEBI" id="CHEBI:15378"/>
        <dbReference type="ChEBI" id="CHEBI:24646"/>
        <dbReference type="ChEBI" id="CHEBI:57540"/>
        <dbReference type="ChEBI" id="CHEBI:57945"/>
        <dbReference type="ChEBI" id="CHEBI:132124"/>
        <dbReference type="EC" id="1.6.5.9"/>
    </reaction>
</comment>
<evidence type="ECO:0000256" key="8">
    <source>
        <dbReference type="SAM" id="MobiDB-lite"/>
    </source>
</evidence>
<keyword evidence="9" id="KW-1133">Transmembrane helix</keyword>
<dbReference type="InterPro" id="IPR036188">
    <property type="entry name" value="FAD/NAD-bd_sf"/>
</dbReference>
<evidence type="ECO:0000313" key="12">
    <source>
        <dbReference type="Proteomes" id="UP001589700"/>
    </source>
</evidence>
<evidence type="ECO:0000256" key="7">
    <source>
        <dbReference type="ARBA" id="ARBA00047599"/>
    </source>
</evidence>
<dbReference type="EMBL" id="JBHMDY010000013">
    <property type="protein sequence ID" value="MFB9261240.1"/>
    <property type="molecule type" value="Genomic_DNA"/>
</dbReference>
<keyword evidence="4" id="KW-0274">FAD</keyword>
<feature type="transmembrane region" description="Helical" evidence="9">
    <location>
        <begin position="392"/>
        <end position="412"/>
    </location>
</feature>
<dbReference type="InterPro" id="IPR023753">
    <property type="entry name" value="FAD/NAD-binding_dom"/>
</dbReference>
<accession>A0ABV5JU72</accession>
<evidence type="ECO:0000256" key="1">
    <source>
        <dbReference type="ARBA" id="ARBA00005272"/>
    </source>
</evidence>
<dbReference type="RefSeq" id="WP_241729634.1">
    <property type="nucleotide sequence ID" value="NZ_JAALDM010000015.1"/>
</dbReference>
<dbReference type="Proteomes" id="UP001589700">
    <property type="component" value="Unassembled WGS sequence"/>
</dbReference>
<evidence type="ECO:0000256" key="3">
    <source>
        <dbReference type="ARBA" id="ARBA00022630"/>
    </source>
</evidence>
<dbReference type="SUPFAM" id="SSF51905">
    <property type="entry name" value="FAD/NAD(P)-binding domain"/>
    <property type="match status" value="1"/>
</dbReference>
<name>A0ABV5JU72_9ACTN</name>
<evidence type="ECO:0000313" key="11">
    <source>
        <dbReference type="EMBL" id="MFB9261240.1"/>
    </source>
</evidence>
<protein>
    <recommendedName>
        <fullName evidence="2">NADH:ubiquinone reductase (non-electrogenic)</fullName>
        <ecNumber evidence="2">1.6.5.9</ecNumber>
    </recommendedName>
</protein>
<evidence type="ECO:0000256" key="5">
    <source>
        <dbReference type="ARBA" id="ARBA00023002"/>
    </source>
</evidence>
<keyword evidence="5 11" id="KW-0560">Oxidoreductase</keyword>
<proteinExistence type="inferred from homology"/>
<evidence type="ECO:0000256" key="2">
    <source>
        <dbReference type="ARBA" id="ARBA00012637"/>
    </source>
</evidence>
<evidence type="ECO:0000256" key="4">
    <source>
        <dbReference type="ARBA" id="ARBA00022827"/>
    </source>
</evidence>
<dbReference type="PANTHER" id="PTHR43706:SF47">
    <property type="entry name" value="EXTERNAL NADH-UBIQUINONE OXIDOREDUCTASE 1, MITOCHONDRIAL-RELATED"/>
    <property type="match status" value="1"/>
</dbReference>
<keyword evidence="12" id="KW-1185">Reference proteome</keyword>
<organism evidence="11 12">
    <name type="scientific">Dietzia aerolata</name>
    <dbReference type="NCBI Taxonomy" id="595984"/>
    <lineage>
        <taxon>Bacteria</taxon>
        <taxon>Bacillati</taxon>
        <taxon>Actinomycetota</taxon>
        <taxon>Actinomycetes</taxon>
        <taxon>Mycobacteriales</taxon>
        <taxon>Dietziaceae</taxon>
        <taxon>Dietzia</taxon>
    </lineage>
</organism>
<keyword evidence="3" id="KW-0285">Flavoprotein</keyword>
<evidence type="ECO:0000256" key="9">
    <source>
        <dbReference type="SAM" id="Phobius"/>
    </source>
</evidence>
<comment type="similarity">
    <text evidence="1">Belongs to the NADH dehydrogenase family.</text>
</comment>
<dbReference type="PANTHER" id="PTHR43706">
    <property type="entry name" value="NADH DEHYDROGENASE"/>
    <property type="match status" value="1"/>
</dbReference>
<sequence>MTEPASVQDTAATPVPRRHRVVIIGSGFGGLFAAQHLEKADVDVTLIARTGHHLFQPLLYQVATGILSVGEIAPPTRLILRDQENASVVLGDVNKIDVTDKRVHATAGHIAFDLEYDSLIVAAGANQSYFGNDHFERWAPGMKTVDDALELRSRILGCFEQAEVIDDEEERRRLLTFIIVGAGPTGVEMAGQVAELAQHTLKDSFRRIDPASARVILLDAAPAVLPPFGNKLGNAARARLEKMGVEIQLNAMVTDVDYHGIEVKDPDGSVRRIDASCKIWSAGVQASPLGKMLAEQTDAEIDRAGRVLVNKDLSLPGHSEIFVVGDMMSLDNLPGVAQVAIQGGKYAAKQIINEVEKGKSPAQRPPFKYFDKGSMATVSRYSAVVKMGRIEISGFIAWVMWLIVHLAYLIGFKNRVTTMFSWGMHMGGDHRSQLTSTKQWVYARQAIERVAADEAAAVRTAEEARRNGTSAESDASADTAGRNTESVR</sequence>
<keyword evidence="9" id="KW-0812">Transmembrane</keyword>
<dbReference type="Pfam" id="PF07992">
    <property type="entry name" value="Pyr_redox_2"/>
    <property type="match status" value="1"/>
</dbReference>
<dbReference type="PRINTS" id="PR00411">
    <property type="entry name" value="PNDRDTASEI"/>
</dbReference>
<keyword evidence="9" id="KW-0472">Membrane</keyword>
<feature type="region of interest" description="Disordered" evidence="8">
    <location>
        <begin position="458"/>
        <end position="488"/>
    </location>
</feature>
<keyword evidence="6" id="KW-0520">NAD</keyword>
<dbReference type="Gene3D" id="3.50.50.100">
    <property type="match status" value="1"/>
</dbReference>
<feature type="domain" description="FAD/NAD(P)-binding" evidence="10">
    <location>
        <begin position="20"/>
        <end position="344"/>
    </location>
</feature>
<dbReference type="GO" id="GO:0016491">
    <property type="term" value="F:oxidoreductase activity"/>
    <property type="evidence" value="ECO:0007669"/>
    <property type="project" value="UniProtKB-KW"/>
</dbReference>
<evidence type="ECO:0000256" key="6">
    <source>
        <dbReference type="ARBA" id="ARBA00023027"/>
    </source>
</evidence>
<dbReference type="PRINTS" id="PR00368">
    <property type="entry name" value="FADPNR"/>
</dbReference>
<feature type="compositionally biased region" description="Low complexity" evidence="8">
    <location>
        <begin position="469"/>
        <end position="480"/>
    </location>
</feature>